<dbReference type="EMBL" id="BASZ01000008">
    <property type="protein sequence ID" value="GAD50251.1"/>
    <property type="molecule type" value="Genomic_DNA"/>
</dbReference>
<dbReference type="Pfam" id="PF12833">
    <property type="entry name" value="HTH_18"/>
    <property type="match status" value="1"/>
</dbReference>
<dbReference type="AlphaFoldDB" id="U2YA61"/>
<accession>U2YA61</accession>
<reference evidence="5 6" key="1">
    <citation type="submission" date="2013-09" db="EMBL/GenBank/DDBJ databases">
        <title>Whole genome shotgun sequence of Novosphingobium tardaugens NBRC 16725.</title>
        <authorList>
            <person name="Isaki S."/>
            <person name="Hosoyama A."/>
            <person name="Tsuchikane K."/>
            <person name="Katsumata H."/>
            <person name="Ando Y."/>
            <person name="Yamazaki S."/>
            <person name="Fujita N."/>
        </authorList>
    </citation>
    <scope>NUCLEOTIDE SEQUENCE [LARGE SCALE GENOMIC DNA]</scope>
    <source>
        <strain evidence="5 6">NBRC 16725</strain>
    </source>
</reference>
<dbReference type="Gene3D" id="1.10.10.60">
    <property type="entry name" value="Homeodomain-like"/>
    <property type="match status" value="2"/>
</dbReference>
<evidence type="ECO:0000259" key="4">
    <source>
        <dbReference type="PROSITE" id="PS01124"/>
    </source>
</evidence>
<dbReference type="PROSITE" id="PS00041">
    <property type="entry name" value="HTH_ARAC_FAMILY_1"/>
    <property type="match status" value="1"/>
</dbReference>
<keyword evidence="6" id="KW-1185">Reference proteome</keyword>
<dbReference type="InterPro" id="IPR018062">
    <property type="entry name" value="HTH_AraC-typ_CS"/>
</dbReference>
<organism evidence="5 6">
    <name type="scientific">Caenibius tardaugens NBRC 16725</name>
    <dbReference type="NCBI Taxonomy" id="1219035"/>
    <lineage>
        <taxon>Bacteria</taxon>
        <taxon>Pseudomonadati</taxon>
        <taxon>Pseudomonadota</taxon>
        <taxon>Alphaproteobacteria</taxon>
        <taxon>Sphingomonadales</taxon>
        <taxon>Erythrobacteraceae</taxon>
        <taxon>Caenibius</taxon>
    </lineage>
</organism>
<dbReference type="InterPro" id="IPR009057">
    <property type="entry name" value="Homeodomain-like_sf"/>
</dbReference>
<evidence type="ECO:0000313" key="6">
    <source>
        <dbReference type="Proteomes" id="UP000016568"/>
    </source>
</evidence>
<evidence type="ECO:0000256" key="1">
    <source>
        <dbReference type="ARBA" id="ARBA00023015"/>
    </source>
</evidence>
<comment type="caution">
    <text evidence="5">The sequence shown here is derived from an EMBL/GenBank/DDBJ whole genome shotgun (WGS) entry which is preliminary data.</text>
</comment>
<dbReference type="InterPro" id="IPR020449">
    <property type="entry name" value="Tscrpt_reg_AraC-type_HTH"/>
</dbReference>
<dbReference type="GO" id="GO:0043565">
    <property type="term" value="F:sequence-specific DNA binding"/>
    <property type="evidence" value="ECO:0007669"/>
    <property type="project" value="InterPro"/>
</dbReference>
<gene>
    <name evidence="5" type="ORF">NT2_08_00380</name>
</gene>
<evidence type="ECO:0000256" key="3">
    <source>
        <dbReference type="ARBA" id="ARBA00023163"/>
    </source>
</evidence>
<dbReference type="PANTHER" id="PTHR46796">
    <property type="entry name" value="HTH-TYPE TRANSCRIPTIONAL ACTIVATOR RHAS-RELATED"/>
    <property type="match status" value="1"/>
</dbReference>
<keyword evidence="3" id="KW-0804">Transcription</keyword>
<feature type="domain" description="HTH araC/xylS-type" evidence="4">
    <location>
        <begin position="181"/>
        <end position="282"/>
    </location>
</feature>
<dbReference type="SUPFAM" id="SSF46689">
    <property type="entry name" value="Homeodomain-like"/>
    <property type="match status" value="2"/>
</dbReference>
<dbReference type="InterPro" id="IPR050204">
    <property type="entry name" value="AraC_XylS_family_regulators"/>
</dbReference>
<keyword evidence="2" id="KW-0238">DNA-binding</keyword>
<protein>
    <recommendedName>
        <fullName evidence="4">HTH araC/xylS-type domain-containing protein</fullName>
    </recommendedName>
</protein>
<dbReference type="PROSITE" id="PS01124">
    <property type="entry name" value="HTH_ARAC_FAMILY_2"/>
    <property type="match status" value="1"/>
</dbReference>
<name>U2YA61_9SPHN</name>
<dbReference type="OrthoDB" id="9802263at2"/>
<evidence type="ECO:0000256" key="2">
    <source>
        <dbReference type="ARBA" id="ARBA00023125"/>
    </source>
</evidence>
<keyword evidence="1" id="KW-0805">Transcription regulation</keyword>
<dbReference type="SMART" id="SM00342">
    <property type="entry name" value="HTH_ARAC"/>
    <property type="match status" value="1"/>
</dbReference>
<sequence>MPPGYETRIDVSVSTSVLVAQIATHLTPNPTEFILHERVHTLSLQRQVHQSLSVGRFEPGSATGEFIDIGRVIFVPAGVPLRIRSDGVMTNSIRCVFRPPLLEELLGEEVDQSRNRLNSCLNVKRPVIRDVMLRIAREIEAPGYASTRLMEALGNTLLVELVRYLRETPADGNLLRGGLSRAAYRKVIRRLEEEGPPPTLDELAALAELSKRHLTRAFHETTGMTIHQQLDELRLKRATMLLDEGNLSIAEIAERLGFHSPSAFSTAFGRWAGKSPSRYRNDLLRMRDLPDSR</sequence>
<dbReference type="PRINTS" id="PR00032">
    <property type="entry name" value="HTHARAC"/>
</dbReference>
<dbReference type="PANTHER" id="PTHR46796:SF13">
    <property type="entry name" value="HTH-TYPE TRANSCRIPTIONAL ACTIVATOR RHAS"/>
    <property type="match status" value="1"/>
</dbReference>
<dbReference type="Proteomes" id="UP000016568">
    <property type="component" value="Unassembled WGS sequence"/>
</dbReference>
<evidence type="ECO:0000313" key="5">
    <source>
        <dbReference type="EMBL" id="GAD50251.1"/>
    </source>
</evidence>
<dbReference type="eggNOG" id="COG2207">
    <property type="taxonomic scope" value="Bacteria"/>
</dbReference>
<dbReference type="KEGG" id="ntd:EGO55_03100"/>
<dbReference type="RefSeq" id="WP_021691069.1">
    <property type="nucleotide sequence ID" value="NZ_BASZ01000008.1"/>
</dbReference>
<dbReference type="InterPro" id="IPR018060">
    <property type="entry name" value="HTH_AraC"/>
</dbReference>
<proteinExistence type="predicted"/>
<dbReference type="GO" id="GO:0003700">
    <property type="term" value="F:DNA-binding transcription factor activity"/>
    <property type="evidence" value="ECO:0007669"/>
    <property type="project" value="InterPro"/>
</dbReference>